<dbReference type="InterPro" id="IPR011059">
    <property type="entry name" value="Metal-dep_hydrolase_composite"/>
</dbReference>
<proteinExistence type="predicted"/>
<dbReference type="SUPFAM" id="SSF51556">
    <property type="entry name" value="Metallo-dependent hydrolases"/>
    <property type="match status" value="1"/>
</dbReference>
<dbReference type="Gene3D" id="2.30.40.10">
    <property type="entry name" value="Urease, subunit C, domain 1"/>
    <property type="match status" value="2"/>
</dbReference>
<dbReference type="InterPro" id="IPR032466">
    <property type="entry name" value="Metal_Hydrolase"/>
</dbReference>
<evidence type="ECO:0000313" key="3">
    <source>
        <dbReference type="Proteomes" id="UP000480178"/>
    </source>
</evidence>
<organism evidence="2 3">
    <name type="scientific">Rhodocytophaga rosea</name>
    <dbReference type="NCBI Taxonomy" id="2704465"/>
    <lineage>
        <taxon>Bacteria</taxon>
        <taxon>Pseudomonadati</taxon>
        <taxon>Bacteroidota</taxon>
        <taxon>Cytophagia</taxon>
        <taxon>Cytophagales</taxon>
        <taxon>Rhodocytophagaceae</taxon>
        <taxon>Rhodocytophaga</taxon>
    </lineage>
</organism>
<evidence type="ECO:0000259" key="1">
    <source>
        <dbReference type="Pfam" id="PF01979"/>
    </source>
</evidence>
<dbReference type="SUPFAM" id="SSF51338">
    <property type="entry name" value="Composite domain of metallo-dependent hydrolases"/>
    <property type="match status" value="1"/>
</dbReference>
<protein>
    <submittedName>
        <fullName evidence="2">Amidohydrolase family protein</fullName>
    </submittedName>
</protein>
<dbReference type="Proteomes" id="UP000480178">
    <property type="component" value="Chromosome"/>
</dbReference>
<dbReference type="InterPro" id="IPR006680">
    <property type="entry name" value="Amidohydro-rel"/>
</dbReference>
<reference evidence="2 3" key="1">
    <citation type="submission" date="2020-01" db="EMBL/GenBank/DDBJ databases">
        <authorList>
            <person name="Kim M.K."/>
        </authorList>
    </citation>
    <scope>NUCLEOTIDE SEQUENCE [LARGE SCALE GENOMIC DNA]</scope>
    <source>
        <strain evidence="2 3">172606-1</strain>
    </source>
</reference>
<dbReference type="AlphaFoldDB" id="A0A6C0GVA4"/>
<dbReference type="PANTHER" id="PTHR43135">
    <property type="entry name" value="ALPHA-D-RIBOSE 1-METHYLPHOSPHONATE 5-TRIPHOSPHATE DIPHOSPHATASE"/>
    <property type="match status" value="1"/>
</dbReference>
<dbReference type="EMBL" id="CP048222">
    <property type="protein sequence ID" value="QHT71493.1"/>
    <property type="molecule type" value="Genomic_DNA"/>
</dbReference>
<dbReference type="Pfam" id="PF01979">
    <property type="entry name" value="Amidohydro_1"/>
    <property type="match status" value="1"/>
</dbReference>
<dbReference type="RefSeq" id="WP_162447429.1">
    <property type="nucleotide sequence ID" value="NZ_CP048222.1"/>
</dbReference>
<evidence type="ECO:0000313" key="2">
    <source>
        <dbReference type="EMBL" id="QHT71493.1"/>
    </source>
</evidence>
<accession>A0A6C0GVA4</accession>
<name>A0A6C0GVA4_9BACT</name>
<keyword evidence="2" id="KW-0378">Hydrolase</keyword>
<dbReference type="KEGG" id="rhoz:GXP67_34955"/>
<feature type="domain" description="Amidohydrolase-related" evidence="1">
    <location>
        <begin position="235"/>
        <end position="456"/>
    </location>
</feature>
<sequence length="460" mass="51499">MISKPILPRYLAIIICLIVLSSLSTRKIFSPSQSQQTIALVNGQWFTGKGFESRTGYSVNGRFTFKKPKQIDQTIDLAGTWLVPPFGEAHNHNIDGVVEERSKKAIERYMADGVFYVKIQGNYPLTDEQKNRLQINQLQGPDVAFAHSFFTVTGGHPMFMHENILLSQGYYPGFTKENLQNKLYFTIESEKDLEDKWPQILALHPDFIKTNLWCSDEFEKRKNDPAYLGRKALDPRLLPKIVAKAHANKLRVSVHITNAADFHNALLAGVDEIAHSATTGLFKNIEERGSDPRVLGNSELMVRLLLEATNSANKGNAAYIPISEEDAKLAAKQGTIVITTMGLISRSPEPVRIAAKSTMAAHIKLLSENGVNLVIGSDNVMDTSVKELEGLKWLGVFDNLTLLKMWAEDTPKSIFPDRKIGRLQEGYEASFVALDGNPLEDLQNIRKIKHRFKQGVVLEK</sequence>
<gene>
    <name evidence="2" type="ORF">GXP67_34955</name>
</gene>
<dbReference type="PANTHER" id="PTHR43135:SF3">
    <property type="entry name" value="ALPHA-D-RIBOSE 1-METHYLPHOSPHONATE 5-TRIPHOSPHATE DIPHOSPHATASE"/>
    <property type="match status" value="1"/>
</dbReference>
<dbReference type="InterPro" id="IPR051781">
    <property type="entry name" value="Metallo-dep_Hydrolase"/>
</dbReference>
<keyword evidence="3" id="KW-1185">Reference proteome</keyword>
<dbReference type="GO" id="GO:0016810">
    <property type="term" value="F:hydrolase activity, acting on carbon-nitrogen (but not peptide) bonds"/>
    <property type="evidence" value="ECO:0007669"/>
    <property type="project" value="InterPro"/>
</dbReference>
<dbReference type="Gene3D" id="3.20.20.140">
    <property type="entry name" value="Metal-dependent hydrolases"/>
    <property type="match status" value="2"/>
</dbReference>